<dbReference type="EMBL" id="BSNI01000002">
    <property type="protein sequence ID" value="GLQ17471.1"/>
    <property type="molecule type" value="Genomic_DNA"/>
</dbReference>
<feature type="transmembrane region" description="Helical" evidence="1">
    <location>
        <begin position="35"/>
        <end position="55"/>
    </location>
</feature>
<dbReference type="Proteomes" id="UP001161405">
    <property type="component" value="Unassembled WGS sequence"/>
</dbReference>
<comment type="caution">
    <text evidence="2">The sequence shown here is derived from an EMBL/GenBank/DDBJ whole genome shotgun (WGS) entry which is preliminary data.</text>
</comment>
<feature type="transmembrane region" description="Helical" evidence="1">
    <location>
        <begin position="67"/>
        <end position="90"/>
    </location>
</feature>
<evidence type="ECO:0000313" key="3">
    <source>
        <dbReference type="Proteomes" id="UP001161405"/>
    </source>
</evidence>
<evidence type="ECO:0000256" key="1">
    <source>
        <dbReference type="SAM" id="Phobius"/>
    </source>
</evidence>
<sequence>MNPNSLIEEIVAAARGCWGILSGNRLEANRLDGSLAGISTSAIAVLIAFGAQAMLRLPLPADVIAPMPLLVLLHLLAVNVAGFYGVYLFLRMKGNLGDFGSYITAHNWSNLFFLIVALPLAIVLPGLIGSLIITIATAVFYFRAANFLLDIRGPDLILMIGAQLLAMLACIIVLMFLGSIVPGLGFRIIG</sequence>
<gene>
    <name evidence="2" type="ORF">GCM10007879_17200</name>
</gene>
<keyword evidence="1" id="KW-1133">Transmembrane helix</keyword>
<feature type="transmembrane region" description="Helical" evidence="1">
    <location>
        <begin position="111"/>
        <end position="144"/>
    </location>
</feature>
<evidence type="ECO:0008006" key="4">
    <source>
        <dbReference type="Google" id="ProtNLM"/>
    </source>
</evidence>
<organism evidence="2 3">
    <name type="scientific">Maritalea porphyrae</name>
    <dbReference type="NCBI Taxonomy" id="880732"/>
    <lineage>
        <taxon>Bacteria</taxon>
        <taxon>Pseudomonadati</taxon>
        <taxon>Pseudomonadota</taxon>
        <taxon>Alphaproteobacteria</taxon>
        <taxon>Hyphomicrobiales</taxon>
        <taxon>Devosiaceae</taxon>
        <taxon>Maritalea</taxon>
    </lineage>
</organism>
<keyword evidence="1" id="KW-0812">Transmembrane</keyword>
<accession>A0ABQ5UQB4</accession>
<feature type="transmembrane region" description="Helical" evidence="1">
    <location>
        <begin position="156"/>
        <end position="177"/>
    </location>
</feature>
<keyword evidence="1" id="KW-0472">Membrane</keyword>
<evidence type="ECO:0000313" key="2">
    <source>
        <dbReference type="EMBL" id="GLQ17471.1"/>
    </source>
</evidence>
<reference evidence="2" key="2">
    <citation type="submission" date="2023-01" db="EMBL/GenBank/DDBJ databases">
        <title>Draft genome sequence of Maritalea porphyrae strain NBRC 107169.</title>
        <authorList>
            <person name="Sun Q."/>
            <person name="Mori K."/>
        </authorList>
    </citation>
    <scope>NUCLEOTIDE SEQUENCE</scope>
    <source>
        <strain evidence="2">NBRC 107169</strain>
    </source>
</reference>
<keyword evidence="3" id="KW-1185">Reference proteome</keyword>
<name>A0ABQ5UQB4_9HYPH</name>
<reference evidence="2" key="1">
    <citation type="journal article" date="2014" name="Int. J. Syst. Evol. Microbiol.">
        <title>Complete genome of a new Firmicutes species belonging to the dominant human colonic microbiota ('Ruminococcus bicirculans') reveals two chromosomes and a selective capacity to utilize plant glucans.</title>
        <authorList>
            <consortium name="NISC Comparative Sequencing Program"/>
            <person name="Wegmann U."/>
            <person name="Louis P."/>
            <person name="Goesmann A."/>
            <person name="Henrissat B."/>
            <person name="Duncan S.H."/>
            <person name="Flint H.J."/>
        </authorList>
    </citation>
    <scope>NUCLEOTIDE SEQUENCE</scope>
    <source>
        <strain evidence="2">NBRC 107169</strain>
    </source>
</reference>
<proteinExistence type="predicted"/>
<dbReference type="RefSeq" id="WP_284363645.1">
    <property type="nucleotide sequence ID" value="NZ_BSNI01000002.1"/>
</dbReference>
<protein>
    <recommendedName>
        <fullName evidence="4">Yip1 domain-containing protein</fullName>
    </recommendedName>
</protein>